<gene>
    <name evidence="7" type="ORF">DNL40_05845</name>
</gene>
<dbReference type="EMBL" id="QKWH01000003">
    <property type="protein sequence ID" value="PZR53656.1"/>
    <property type="molecule type" value="Genomic_DNA"/>
</dbReference>
<feature type="compositionally biased region" description="Basic and acidic residues" evidence="5">
    <location>
        <begin position="127"/>
        <end position="138"/>
    </location>
</feature>
<keyword evidence="2 6" id="KW-0812">Transmembrane</keyword>
<reference evidence="7 8" key="1">
    <citation type="submission" date="2018-06" db="EMBL/GenBank/DDBJ databases">
        <title>Whole genome sequencing of a novel hydrocarbon degrading bacterial strain, PW21 isolated from oil contaminated produced water sample.</title>
        <authorList>
            <person name="Nagkirti P."/>
            <person name="Shaikh A."/>
            <person name="Gowdaman V."/>
            <person name="Engineer A.E."/>
            <person name="Dagar S."/>
            <person name="Dhakephalkar P.K."/>
        </authorList>
    </citation>
    <scope>NUCLEOTIDE SEQUENCE [LARGE SCALE GENOMIC DNA]</scope>
    <source>
        <strain evidence="7 8">PW21</strain>
    </source>
</reference>
<feature type="transmembrane region" description="Helical" evidence="6">
    <location>
        <begin position="257"/>
        <end position="290"/>
    </location>
</feature>
<keyword evidence="3 6" id="KW-1133">Transmembrane helix</keyword>
<feature type="transmembrane region" description="Helical" evidence="6">
    <location>
        <begin position="212"/>
        <end position="237"/>
    </location>
</feature>
<proteinExistence type="predicted"/>
<accession>A0A2W5WZ71</accession>
<evidence type="ECO:0000256" key="4">
    <source>
        <dbReference type="ARBA" id="ARBA00023136"/>
    </source>
</evidence>
<evidence type="ECO:0000313" key="7">
    <source>
        <dbReference type="EMBL" id="PZR53656.1"/>
    </source>
</evidence>
<dbReference type="Pfam" id="PF09685">
    <property type="entry name" value="MamF_MmsF"/>
    <property type="match status" value="1"/>
</dbReference>
<comment type="subcellular location">
    <subcellularLocation>
        <location evidence="1">Membrane</location>
        <topology evidence="1">Multi-pass membrane protein</topology>
    </subcellularLocation>
</comment>
<evidence type="ECO:0000313" key="8">
    <source>
        <dbReference type="Proteomes" id="UP000248783"/>
    </source>
</evidence>
<dbReference type="Proteomes" id="UP000248783">
    <property type="component" value="Unassembled WGS sequence"/>
</dbReference>
<evidence type="ECO:0008006" key="9">
    <source>
        <dbReference type="Google" id="ProtNLM"/>
    </source>
</evidence>
<name>A0A2W5WZ71_9MICO</name>
<organism evidence="7 8">
    <name type="scientific">Xylanimonas oleitrophica</name>
    <dbReference type="NCBI Taxonomy" id="2607479"/>
    <lineage>
        <taxon>Bacteria</taxon>
        <taxon>Bacillati</taxon>
        <taxon>Actinomycetota</taxon>
        <taxon>Actinomycetes</taxon>
        <taxon>Micrococcales</taxon>
        <taxon>Promicromonosporaceae</taxon>
        <taxon>Xylanimonas</taxon>
    </lineage>
</organism>
<keyword evidence="8" id="KW-1185">Reference proteome</keyword>
<evidence type="ECO:0000256" key="5">
    <source>
        <dbReference type="SAM" id="MobiDB-lite"/>
    </source>
</evidence>
<evidence type="ECO:0000256" key="2">
    <source>
        <dbReference type="ARBA" id="ARBA00022692"/>
    </source>
</evidence>
<feature type="compositionally biased region" description="Low complexity" evidence="5">
    <location>
        <begin position="153"/>
        <end position="180"/>
    </location>
</feature>
<feature type="region of interest" description="Disordered" evidence="5">
    <location>
        <begin position="82"/>
        <end position="200"/>
    </location>
</feature>
<sequence length="312" mass="33822">MAGTGATAVRVRRQRGLGQVAVLAVPRRAWLAVLWRLLAVLGRLGLAVLRLLRLLRGLALAVLRRLRLVRVTRRRRAVRVAHGHSLACGPPERQRAAPGPTEDARRPLVRTGDPCRPYRVSLAARPATRDLADQEHTVSDPTTPPSPEPQPGQPSGQQPPYQGYGQQPQQGYGQPYQQPGYGQGGYGQGGHGPGPSALSPSEERTWALLAHLGPLIVALATGGILGFLVPLVIWLMYRDRSPFVGEHAKESLNFQITILIAAAVAWVSVFLLIGFVLVPAVAIFAVVVGIIASVTANKHQPYRYPLNIRFIK</sequence>
<feature type="compositionally biased region" description="Gly residues" evidence="5">
    <location>
        <begin position="181"/>
        <end position="193"/>
    </location>
</feature>
<comment type="caution">
    <text evidence="7">The sequence shown here is derived from an EMBL/GenBank/DDBJ whole genome shotgun (WGS) entry which is preliminary data.</text>
</comment>
<evidence type="ECO:0000256" key="6">
    <source>
        <dbReference type="SAM" id="Phobius"/>
    </source>
</evidence>
<keyword evidence="4 6" id="KW-0472">Membrane</keyword>
<feature type="compositionally biased region" description="Pro residues" evidence="5">
    <location>
        <begin position="142"/>
        <end position="152"/>
    </location>
</feature>
<evidence type="ECO:0000256" key="3">
    <source>
        <dbReference type="ARBA" id="ARBA00022989"/>
    </source>
</evidence>
<protein>
    <recommendedName>
        <fullName evidence="9">DUF4870 domain-containing protein</fullName>
    </recommendedName>
</protein>
<dbReference type="InterPro" id="IPR019109">
    <property type="entry name" value="MamF_MmsF"/>
</dbReference>
<dbReference type="AlphaFoldDB" id="A0A2W5WZ71"/>
<evidence type="ECO:0000256" key="1">
    <source>
        <dbReference type="ARBA" id="ARBA00004141"/>
    </source>
</evidence>